<evidence type="ECO:0000256" key="1">
    <source>
        <dbReference type="SAM" id="Phobius"/>
    </source>
</evidence>
<gene>
    <name evidence="2" type="ORF">Aglo03_26220</name>
</gene>
<feature type="transmembrane region" description="Helical" evidence="1">
    <location>
        <begin position="20"/>
        <end position="43"/>
    </location>
</feature>
<proteinExistence type="predicted"/>
<organism evidence="2 3">
    <name type="scientific">Actinokineospora globicatena</name>
    <dbReference type="NCBI Taxonomy" id="103729"/>
    <lineage>
        <taxon>Bacteria</taxon>
        <taxon>Bacillati</taxon>
        <taxon>Actinomycetota</taxon>
        <taxon>Actinomycetes</taxon>
        <taxon>Pseudonocardiales</taxon>
        <taxon>Pseudonocardiaceae</taxon>
        <taxon>Actinokineospora</taxon>
    </lineage>
</organism>
<sequence>MSTDDTRRDYGPAGCVGGIAYGLAATLILTTAVIALIVGFTLAP</sequence>
<dbReference type="Proteomes" id="UP001165042">
    <property type="component" value="Unassembled WGS sequence"/>
</dbReference>
<keyword evidence="1" id="KW-0472">Membrane</keyword>
<dbReference type="AlphaFoldDB" id="A0A9W6VA81"/>
<accession>A0A9W6VA81</accession>
<evidence type="ECO:0000313" key="3">
    <source>
        <dbReference type="Proteomes" id="UP001165042"/>
    </source>
</evidence>
<comment type="caution">
    <text evidence="2">The sequence shown here is derived from an EMBL/GenBank/DDBJ whole genome shotgun (WGS) entry which is preliminary data.</text>
</comment>
<dbReference type="RefSeq" id="WP_285610583.1">
    <property type="nucleotide sequence ID" value="NZ_BSSD01000003.1"/>
</dbReference>
<keyword evidence="1" id="KW-0812">Transmembrane</keyword>
<reference evidence="2" key="1">
    <citation type="submission" date="2023-02" db="EMBL/GenBank/DDBJ databases">
        <title>Actinokineospora globicatena NBRC 15670.</title>
        <authorList>
            <person name="Ichikawa N."/>
            <person name="Sato H."/>
            <person name="Tonouchi N."/>
        </authorList>
    </citation>
    <scope>NUCLEOTIDE SEQUENCE</scope>
    <source>
        <strain evidence="2">NBRC 15670</strain>
    </source>
</reference>
<evidence type="ECO:0000313" key="2">
    <source>
        <dbReference type="EMBL" id="GLW91806.1"/>
    </source>
</evidence>
<dbReference type="EMBL" id="BSSD01000003">
    <property type="protein sequence ID" value="GLW91806.1"/>
    <property type="molecule type" value="Genomic_DNA"/>
</dbReference>
<keyword evidence="3" id="KW-1185">Reference proteome</keyword>
<keyword evidence="1" id="KW-1133">Transmembrane helix</keyword>
<name>A0A9W6VA81_9PSEU</name>
<protein>
    <submittedName>
        <fullName evidence="2">Uncharacterized protein</fullName>
    </submittedName>
</protein>